<evidence type="ECO:0000313" key="2">
    <source>
        <dbReference type="EMBL" id="NBR94204.1"/>
    </source>
</evidence>
<protein>
    <submittedName>
        <fullName evidence="2">DegV family protein</fullName>
    </submittedName>
</protein>
<evidence type="ECO:0000256" key="1">
    <source>
        <dbReference type="ARBA" id="ARBA00023121"/>
    </source>
</evidence>
<evidence type="ECO:0000313" key="3">
    <source>
        <dbReference type="Proteomes" id="UP000740727"/>
    </source>
</evidence>
<dbReference type="Gene3D" id="3.40.50.10170">
    <property type="match status" value="1"/>
</dbReference>
<sequence length="280" mass="29243">MSRIAIVTDSTAYLPTELLKKLAISVVPLQVQWNGKTYDEADPQATDVLQALRNGELATTSRPSPERFTALYEKLAKDGAEEIVSIHISSSMSGTSEAAQLAASNGSIPIHVIDSRTVGMAMGFGVVAAALAADEGASAIEVVEAARQRISVTNIFFSVAKLENLRRSGRISRGASLLATALAIKPILTVEDGHVVAKERVRTQTGAIKRLEEMALEATKNRAVDVAIHHLGAPELAATFAANLKAVLSGVGQVVISEVGAVVGTHVGPGAIAVVIAPRI</sequence>
<dbReference type="PROSITE" id="PS51482">
    <property type="entry name" value="DEGV"/>
    <property type="match status" value="1"/>
</dbReference>
<proteinExistence type="predicted"/>
<name>A0A965GE02_9PROT</name>
<dbReference type="GO" id="GO:0008289">
    <property type="term" value="F:lipid binding"/>
    <property type="evidence" value="ECO:0007669"/>
    <property type="project" value="UniProtKB-KW"/>
</dbReference>
<dbReference type="PANTHER" id="PTHR33434:SF2">
    <property type="entry name" value="FATTY ACID-BINDING PROTEIN TM_1468"/>
    <property type="match status" value="1"/>
</dbReference>
<comment type="caution">
    <text evidence="2">The sequence shown here is derived from an EMBL/GenBank/DDBJ whole genome shotgun (WGS) entry which is preliminary data.</text>
</comment>
<dbReference type="AlphaFoldDB" id="A0A965GE02"/>
<dbReference type="Pfam" id="PF02645">
    <property type="entry name" value="DegV"/>
    <property type="match status" value="1"/>
</dbReference>
<dbReference type="SUPFAM" id="SSF82549">
    <property type="entry name" value="DAK1/DegV-like"/>
    <property type="match status" value="1"/>
</dbReference>
<dbReference type="InterPro" id="IPR003797">
    <property type="entry name" value="DegV"/>
</dbReference>
<gene>
    <name evidence="2" type="ORF">EBT44_05140</name>
</gene>
<dbReference type="Gene3D" id="3.30.1180.10">
    <property type="match status" value="1"/>
</dbReference>
<reference evidence="2" key="1">
    <citation type="submission" date="2018-10" db="EMBL/GenBank/DDBJ databases">
        <title>Iterative Subtractive Binning of Freshwater Chronoseries Metagenomes Recovers Nearly Complete Genomes from over Four Hundred Novel Species.</title>
        <authorList>
            <person name="Rodriguez-R L.M."/>
            <person name="Tsementzi D."/>
            <person name="Luo C."/>
            <person name="Konstantinidis K.T."/>
        </authorList>
    </citation>
    <scope>NUCLEOTIDE SEQUENCE</scope>
    <source>
        <strain evidence="2">WB5_2A_028</strain>
    </source>
</reference>
<dbReference type="NCBIfam" id="TIGR00762">
    <property type="entry name" value="DegV"/>
    <property type="match status" value="1"/>
</dbReference>
<keyword evidence="1" id="KW-0446">Lipid-binding</keyword>
<dbReference type="InterPro" id="IPR050270">
    <property type="entry name" value="DegV_domain_contain"/>
</dbReference>
<organism evidence="2 3">
    <name type="scientific">Candidatus Fonsibacter lacus</name>
    <dbReference type="NCBI Taxonomy" id="2576439"/>
    <lineage>
        <taxon>Bacteria</taxon>
        <taxon>Pseudomonadati</taxon>
        <taxon>Pseudomonadota</taxon>
        <taxon>Alphaproteobacteria</taxon>
        <taxon>Candidatus Pelagibacterales</taxon>
        <taxon>Candidatus Pelagibacterales incertae sedis</taxon>
        <taxon>Candidatus Fonsibacter</taxon>
    </lineage>
</organism>
<dbReference type="PANTHER" id="PTHR33434">
    <property type="entry name" value="DEGV DOMAIN-CONTAINING PROTEIN DR_1986-RELATED"/>
    <property type="match status" value="1"/>
</dbReference>
<dbReference type="EMBL" id="RFXN01000074">
    <property type="protein sequence ID" value="NBR94204.1"/>
    <property type="molecule type" value="Genomic_DNA"/>
</dbReference>
<accession>A0A965GE02</accession>
<dbReference type="InterPro" id="IPR043168">
    <property type="entry name" value="DegV_C"/>
</dbReference>
<dbReference type="Proteomes" id="UP000740727">
    <property type="component" value="Unassembled WGS sequence"/>
</dbReference>